<dbReference type="RefSeq" id="WP_194031989.1">
    <property type="nucleotide sequence ID" value="NZ_JADEWZ010000066.1"/>
</dbReference>
<name>A0A8J7E016_9CYAN</name>
<dbReference type="EMBL" id="JADEWZ010000066">
    <property type="protein sequence ID" value="MBE9118896.1"/>
    <property type="molecule type" value="Genomic_DNA"/>
</dbReference>
<accession>A0A8J7E016</accession>
<proteinExistence type="predicted"/>
<sequence length="76" mass="8426">MHRQGGERRRGVDDAAIASEMRLCEIADNPYNISWSASFRQTPIARLSIVGAIDRKSFTGYNVIDDPLVVSDNSQS</sequence>
<organism evidence="1 2">
    <name type="scientific">Lusitaniella coriacea LEGE 07157</name>
    <dbReference type="NCBI Taxonomy" id="945747"/>
    <lineage>
        <taxon>Bacteria</taxon>
        <taxon>Bacillati</taxon>
        <taxon>Cyanobacteriota</taxon>
        <taxon>Cyanophyceae</taxon>
        <taxon>Spirulinales</taxon>
        <taxon>Lusitaniellaceae</taxon>
        <taxon>Lusitaniella</taxon>
    </lineage>
</organism>
<dbReference type="Proteomes" id="UP000654482">
    <property type="component" value="Unassembled WGS sequence"/>
</dbReference>
<comment type="caution">
    <text evidence="1">The sequence shown here is derived from an EMBL/GenBank/DDBJ whole genome shotgun (WGS) entry which is preliminary data.</text>
</comment>
<keyword evidence="2" id="KW-1185">Reference proteome</keyword>
<dbReference type="AlphaFoldDB" id="A0A8J7E016"/>
<evidence type="ECO:0000313" key="1">
    <source>
        <dbReference type="EMBL" id="MBE9118896.1"/>
    </source>
</evidence>
<reference evidence="1" key="1">
    <citation type="submission" date="2020-10" db="EMBL/GenBank/DDBJ databases">
        <authorList>
            <person name="Castelo-Branco R."/>
            <person name="Eusebio N."/>
            <person name="Adriana R."/>
            <person name="Vieira A."/>
            <person name="Brugerolle De Fraissinette N."/>
            <person name="Rezende De Castro R."/>
            <person name="Schneider M.P."/>
            <person name="Vasconcelos V."/>
            <person name="Leao P.N."/>
        </authorList>
    </citation>
    <scope>NUCLEOTIDE SEQUENCE</scope>
    <source>
        <strain evidence="1">LEGE 07157</strain>
    </source>
</reference>
<gene>
    <name evidence="1" type="ORF">IQ249_23690</name>
</gene>
<evidence type="ECO:0000313" key="2">
    <source>
        <dbReference type="Proteomes" id="UP000654482"/>
    </source>
</evidence>
<protein>
    <submittedName>
        <fullName evidence="1">Uncharacterized protein</fullName>
    </submittedName>
</protein>